<evidence type="ECO:0000313" key="6">
    <source>
        <dbReference type="EMBL" id="MCO5979363.1"/>
    </source>
</evidence>
<dbReference type="Proteomes" id="UP001204851">
    <property type="component" value="Unassembled WGS sequence"/>
</dbReference>
<evidence type="ECO:0000259" key="2">
    <source>
        <dbReference type="Pfam" id="PF03050"/>
    </source>
</evidence>
<protein>
    <submittedName>
        <fullName evidence="6">IS66 family transposase</fullName>
    </submittedName>
</protein>
<evidence type="ECO:0000259" key="3">
    <source>
        <dbReference type="Pfam" id="PF13005"/>
    </source>
</evidence>
<dbReference type="Pfam" id="PF13007">
    <property type="entry name" value="LZ_Tnp_IS66"/>
    <property type="match status" value="1"/>
</dbReference>
<dbReference type="Pfam" id="PF03050">
    <property type="entry name" value="DDE_Tnp_IS66"/>
    <property type="match status" value="1"/>
</dbReference>
<dbReference type="RefSeq" id="WP_252772305.1">
    <property type="nucleotide sequence ID" value="NZ_JAMXMC010000025.1"/>
</dbReference>
<dbReference type="InterPro" id="IPR039552">
    <property type="entry name" value="IS66_C"/>
</dbReference>
<feature type="region of interest" description="Disordered" evidence="1">
    <location>
        <begin position="83"/>
        <end position="136"/>
    </location>
</feature>
<reference evidence="6 7" key="1">
    <citation type="submission" date="2022-06" db="EMBL/GenBank/DDBJ databases">
        <title>Ideonella sp. NS12-5 Genome sequencing and assembly.</title>
        <authorList>
            <person name="Jung Y."/>
        </authorList>
    </citation>
    <scope>NUCLEOTIDE SEQUENCE [LARGE SCALE GENOMIC DNA]</scope>
    <source>
        <strain evidence="6 7">NS12-5</strain>
    </source>
</reference>
<dbReference type="PANTHER" id="PTHR33678">
    <property type="entry name" value="BLL1576 PROTEIN"/>
    <property type="match status" value="1"/>
</dbReference>
<dbReference type="PANTHER" id="PTHR33678:SF1">
    <property type="entry name" value="BLL1576 PROTEIN"/>
    <property type="match status" value="1"/>
</dbReference>
<organism evidence="6 7">
    <name type="scientific">Ideonella oryzae</name>
    <dbReference type="NCBI Taxonomy" id="2937441"/>
    <lineage>
        <taxon>Bacteria</taxon>
        <taxon>Pseudomonadati</taxon>
        <taxon>Pseudomonadota</taxon>
        <taxon>Betaproteobacteria</taxon>
        <taxon>Burkholderiales</taxon>
        <taxon>Sphaerotilaceae</taxon>
        <taxon>Ideonella</taxon>
    </lineage>
</organism>
<feature type="domain" description="Transposase IS66 zinc-finger binding" evidence="3">
    <location>
        <begin position="136"/>
        <end position="178"/>
    </location>
</feature>
<dbReference type="InterPro" id="IPR004291">
    <property type="entry name" value="Transposase_IS66_central"/>
</dbReference>
<evidence type="ECO:0000259" key="4">
    <source>
        <dbReference type="Pfam" id="PF13007"/>
    </source>
</evidence>
<accession>A0ABT1BTE3</accession>
<dbReference type="Pfam" id="PF13817">
    <property type="entry name" value="DDE_Tnp_IS66_C"/>
    <property type="match status" value="1"/>
</dbReference>
<dbReference type="Pfam" id="PF13005">
    <property type="entry name" value="zf-IS66"/>
    <property type="match status" value="1"/>
</dbReference>
<feature type="compositionally biased region" description="Basic and acidic residues" evidence="1">
    <location>
        <begin position="109"/>
        <end position="131"/>
    </location>
</feature>
<dbReference type="EMBL" id="JAMXMC010000025">
    <property type="protein sequence ID" value="MCO5979363.1"/>
    <property type="molecule type" value="Genomic_DNA"/>
</dbReference>
<dbReference type="InterPro" id="IPR024463">
    <property type="entry name" value="Transposase_TnpC_homeodom"/>
</dbReference>
<dbReference type="NCBIfam" id="NF033517">
    <property type="entry name" value="transpos_IS66"/>
    <property type="match status" value="1"/>
</dbReference>
<evidence type="ECO:0000313" key="7">
    <source>
        <dbReference type="Proteomes" id="UP001204851"/>
    </source>
</evidence>
<evidence type="ECO:0000256" key="1">
    <source>
        <dbReference type="SAM" id="MobiDB-lite"/>
    </source>
</evidence>
<name>A0ABT1BTE3_9BURK</name>
<dbReference type="InterPro" id="IPR024474">
    <property type="entry name" value="Znf_dom_IS66"/>
</dbReference>
<proteinExistence type="predicted"/>
<keyword evidence="7" id="KW-1185">Reference proteome</keyword>
<comment type="caution">
    <text evidence="6">The sequence shown here is derived from an EMBL/GenBank/DDBJ whole genome shotgun (WGS) entry which is preliminary data.</text>
</comment>
<feature type="domain" description="Transposase TnpC homeodomain" evidence="4">
    <location>
        <begin position="39"/>
        <end position="116"/>
    </location>
</feature>
<gene>
    <name evidence="6" type="ORF">M0L44_21900</name>
</gene>
<feature type="domain" description="Transposase IS66 central" evidence="2">
    <location>
        <begin position="193"/>
        <end position="481"/>
    </location>
</feature>
<sequence length="542" mass="60006">MPHDIDSPADMADGIDALRLQVQARDAEIQMLRLVVQKLKLQLLRRNRMLFGSASERLADGSPAPQASLLEGDVLDGIEALKPADRPVSPAANSDERRPANDTPTQRGLPEHLPRESQLHRPETTPEHHDAQGQSCGCGECGGRLREIGRDVSEQLEYVPGRFKVLRHVRPKLACVRCQRVFQAASPSRPIARGLPGPALLAHVMVGKYCDHQPLYRQSGIFARDGVEIDRSTLAGWVDKADDLIDPLVAAVQRYVLAGRKIHGDDTPVKVLAPGSGKTRTARLWVYVRDDRPAGDQGPRAAWFAYSADRGGEHPRSHLRGFQGALQADAYAGWLQLYDGPVQEVACWAHARRPWWNLYLASKRAPHSLAAQALGRIRALYAIEDEIRGQPPDVRCAQRQARAGPLLQAMRGWLQALLPRVSAKSEIAQAIGYSLSRWEALTRYVDDGRLEIDNNAAERALRGVSLGRKNYLFMGSHAGGERAAAFYSLVETAKLNGLDPEAYLSEVFERIAEHPINRIEELLPWNIGRQPQQLPEQGKMAA</sequence>
<dbReference type="InterPro" id="IPR052344">
    <property type="entry name" value="Transposase-related"/>
</dbReference>
<evidence type="ECO:0000259" key="5">
    <source>
        <dbReference type="Pfam" id="PF13817"/>
    </source>
</evidence>
<feature type="domain" description="Transposase IS66 C-terminal" evidence="5">
    <location>
        <begin position="488"/>
        <end position="525"/>
    </location>
</feature>